<dbReference type="EMBL" id="LAZR01007655">
    <property type="protein sequence ID" value="KKM83843.1"/>
    <property type="molecule type" value="Genomic_DNA"/>
</dbReference>
<dbReference type="AlphaFoldDB" id="A0A0F9L5I6"/>
<evidence type="ECO:0000259" key="1">
    <source>
        <dbReference type="Pfam" id="PF13240"/>
    </source>
</evidence>
<dbReference type="InterPro" id="IPR026870">
    <property type="entry name" value="Zinc_ribbon_dom"/>
</dbReference>
<protein>
    <recommendedName>
        <fullName evidence="1">Zinc-ribbon domain-containing protein</fullName>
    </recommendedName>
</protein>
<gene>
    <name evidence="3" type="ORF">LCGC14_1305190</name>
    <name evidence="2" type="ORF">LCGC14_1620640</name>
</gene>
<reference evidence="2" key="1">
    <citation type="journal article" date="2015" name="Nature">
        <title>Complex archaea that bridge the gap between prokaryotes and eukaryotes.</title>
        <authorList>
            <person name="Spang A."/>
            <person name="Saw J.H."/>
            <person name="Jorgensen S.L."/>
            <person name="Zaremba-Niedzwiedzka K."/>
            <person name="Martijn J."/>
            <person name="Lind A.E."/>
            <person name="van Eijk R."/>
            <person name="Schleper C."/>
            <person name="Guy L."/>
            <person name="Ettema T.J."/>
        </authorList>
    </citation>
    <scope>NUCLEOTIDE SEQUENCE</scope>
</reference>
<proteinExistence type="predicted"/>
<organism evidence="2">
    <name type="scientific">marine sediment metagenome</name>
    <dbReference type="NCBI Taxonomy" id="412755"/>
    <lineage>
        <taxon>unclassified sequences</taxon>
        <taxon>metagenomes</taxon>
        <taxon>ecological metagenomes</taxon>
    </lineage>
</organism>
<feature type="domain" description="Zinc-ribbon" evidence="1">
    <location>
        <begin position="42"/>
        <end position="61"/>
    </location>
</feature>
<dbReference type="Gene3D" id="4.10.1060.50">
    <property type="match status" value="1"/>
</dbReference>
<dbReference type="EMBL" id="LAZR01013235">
    <property type="protein sequence ID" value="KKM22900.1"/>
    <property type="molecule type" value="Genomic_DNA"/>
</dbReference>
<name>A0A0F9L5I6_9ZZZZ</name>
<sequence>MYLVKNKKMQGKSSKDYFQQIFKEAVKEIKNNKNNLGKVNICPKCGAKNLAINKYCNMCGTIIRYEIETIFKASI</sequence>
<accession>A0A0F9L5I6</accession>
<dbReference type="InterPro" id="IPR038587">
    <property type="entry name" value="Ribosomal_eL40_sf"/>
</dbReference>
<dbReference type="Pfam" id="PF13240">
    <property type="entry name" value="Zn_Ribbon_1"/>
    <property type="match status" value="1"/>
</dbReference>
<evidence type="ECO:0000313" key="2">
    <source>
        <dbReference type="EMBL" id="KKM22900.1"/>
    </source>
</evidence>
<evidence type="ECO:0000313" key="3">
    <source>
        <dbReference type="EMBL" id="KKM83843.1"/>
    </source>
</evidence>
<comment type="caution">
    <text evidence="2">The sequence shown here is derived from an EMBL/GenBank/DDBJ whole genome shotgun (WGS) entry which is preliminary data.</text>
</comment>